<gene>
    <name evidence="13" type="ORF">CTAYLR_002821</name>
</gene>
<evidence type="ECO:0000256" key="11">
    <source>
        <dbReference type="RuleBase" id="RU363013"/>
    </source>
</evidence>
<accession>A0AAD7U9P5</accession>
<dbReference type="GO" id="GO:0005829">
    <property type="term" value="C:cytosol"/>
    <property type="evidence" value="ECO:0007669"/>
    <property type="project" value="TreeGrafter"/>
</dbReference>
<feature type="chain" id="PRO_5042149526" description="Triosephosphate isomerase" evidence="12">
    <location>
        <begin position="16"/>
        <end position="288"/>
    </location>
</feature>
<dbReference type="InterPro" id="IPR035990">
    <property type="entry name" value="TIM_sf"/>
</dbReference>
<comment type="similarity">
    <text evidence="3 11">Belongs to the triosephosphate isomerase family.</text>
</comment>
<comment type="function">
    <text evidence="10">Catalyzes the interconversion of glyceraldehyde 3-phosphate and dihydroxyacetone phosphate in the glycolytic and gluconeogenic pathways.</text>
</comment>
<evidence type="ECO:0000256" key="9">
    <source>
        <dbReference type="ARBA" id="ARBA00052432"/>
    </source>
</evidence>
<comment type="catalytic activity">
    <reaction evidence="9">
        <text>D-glyceraldehyde 3-phosphate = dihydroxyacetone phosphate</text>
        <dbReference type="Rhea" id="RHEA:18585"/>
        <dbReference type="ChEBI" id="CHEBI:57642"/>
        <dbReference type="ChEBI" id="CHEBI:59776"/>
        <dbReference type="EC" id="5.3.1.1"/>
    </reaction>
    <physiologicalReaction direction="left-to-right" evidence="9">
        <dbReference type="Rhea" id="RHEA:18586"/>
    </physiologicalReaction>
</comment>
<dbReference type="PANTHER" id="PTHR21139">
    <property type="entry name" value="TRIOSEPHOSPHATE ISOMERASE"/>
    <property type="match status" value="1"/>
</dbReference>
<dbReference type="AlphaFoldDB" id="A0AAD7U9P5"/>
<dbReference type="InterPro" id="IPR020861">
    <property type="entry name" value="Triosephosphate_isomerase_AS"/>
</dbReference>
<dbReference type="GO" id="GO:0019563">
    <property type="term" value="P:glycerol catabolic process"/>
    <property type="evidence" value="ECO:0007669"/>
    <property type="project" value="TreeGrafter"/>
</dbReference>
<dbReference type="SUPFAM" id="SSF51351">
    <property type="entry name" value="Triosephosphate isomerase (TIM)"/>
    <property type="match status" value="1"/>
</dbReference>
<dbReference type="HAMAP" id="MF_00147_B">
    <property type="entry name" value="TIM_B"/>
    <property type="match status" value="1"/>
</dbReference>
<dbReference type="GO" id="GO:0004807">
    <property type="term" value="F:triose-phosphate isomerase activity"/>
    <property type="evidence" value="ECO:0007669"/>
    <property type="project" value="UniProtKB-EC"/>
</dbReference>
<evidence type="ECO:0000256" key="12">
    <source>
        <dbReference type="SAM" id="SignalP"/>
    </source>
</evidence>
<dbReference type="EMBL" id="JAQMWT010000533">
    <property type="protein sequence ID" value="KAJ8599947.1"/>
    <property type="molecule type" value="Genomic_DNA"/>
</dbReference>
<comment type="pathway">
    <text evidence="1 11">Carbohydrate degradation; glycolysis; D-glyceraldehyde 3-phosphate from glycerone phosphate: step 1/1.</text>
</comment>
<comment type="pathway">
    <text evidence="2 11">Carbohydrate biosynthesis; gluconeogenesis.</text>
</comment>
<keyword evidence="14" id="KW-1185">Reference proteome</keyword>
<evidence type="ECO:0000256" key="10">
    <source>
        <dbReference type="ARBA" id="ARBA00056661"/>
    </source>
</evidence>
<evidence type="ECO:0000313" key="14">
    <source>
        <dbReference type="Proteomes" id="UP001230188"/>
    </source>
</evidence>
<evidence type="ECO:0000256" key="4">
    <source>
        <dbReference type="ARBA" id="ARBA00011738"/>
    </source>
</evidence>
<evidence type="ECO:0000256" key="8">
    <source>
        <dbReference type="ARBA" id="ARBA00023235"/>
    </source>
</evidence>
<dbReference type="GO" id="GO:0046166">
    <property type="term" value="P:glyceraldehyde-3-phosphate biosynthetic process"/>
    <property type="evidence" value="ECO:0007669"/>
    <property type="project" value="TreeGrafter"/>
</dbReference>
<dbReference type="GO" id="GO:0006096">
    <property type="term" value="P:glycolytic process"/>
    <property type="evidence" value="ECO:0007669"/>
    <property type="project" value="UniProtKB-KW"/>
</dbReference>
<feature type="signal peptide" evidence="12">
    <location>
        <begin position="1"/>
        <end position="15"/>
    </location>
</feature>
<evidence type="ECO:0000256" key="7">
    <source>
        <dbReference type="ARBA" id="ARBA00023152"/>
    </source>
</evidence>
<evidence type="ECO:0000256" key="5">
    <source>
        <dbReference type="ARBA" id="ARBA00022432"/>
    </source>
</evidence>
<evidence type="ECO:0000313" key="13">
    <source>
        <dbReference type="EMBL" id="KAJ8599947.1"/>
    </source>
</evidence>
<comment type="subunit">
    <text evidence="4">Homodimer.</text>
</comment>
<keyword evidence="5 11" id="KW-0312">Gluconeogenesis</keyword>
<dbReference type="InterPro" id="IPR013785">
    <property type="entry name" value="Aldolase_TIM"/>
</dbReference>
<keyword evidence="6" id="KW-0963">Cytoplasm</keyword>
<dbReference type="Proteomes" id="UP001230188">
    <property type="component" value="Unassembled WGS sequence"/>
</dbReference>
<evidence type="ECO:0000256" key="3">
    <source>
        <dbReference type="ARBA" id="ARBA00007422"/>
    </source>
</evidence>
<organism evidence="13 14">
    <name type="scientific">Chrysophaeum taylorii</name>
    <dbReference type="NCBI Taxonomy" id="2483200"/>
    <lineage>
        <taxon>Eukaryota</taxon>
        <taxon>Sar</taxon>
        <taxon>Stramenopiles</taxon>
        <taxon>Ochrophyta</taxon>
        <taxon>Pelagophyceae</taxon>
        <taxon>Pelagomonadales</taxon>
        <taxon>Pelagomonadaceae</taxon>
        <taxon>Chrysophaeum</taxon>
    </lineage>
</organism>
<protein>
    <recommendedName>
        <fullName evidence="11">Triosephosphate isomerase</fullName>
        <ecNumber evidence="11">5.3.1.1</ecNumber>
    </recommendedName>
</protein>
<proteinExistence type="inferred from homology"/>
<dbReference type="EC" id="5.3.1.1" evidence="11"/>
<evidence type="ECO:0000256" key="1">
    <source>
        <dbReference type="ARBA" id="ARBA00004680"/>
    </source>
</evidence>
<dbReference type="CDD" id="cd00311">
    <property type="entry name" value="TIM"/>
    <property type="match status" value="1"/>
</dbReference>
<dbReference type="FunFam" id="3.20.20.70:FF:000016">
    <property type="entry name" value="Triosephosphate isomerase"/>
    <property type="match status" value="1"/>
</dbReference>
<sequence length="288" mass="30875">MQAMMLVLVLSPVLAFYGGARLPAMRRQAVAPAMAMRTSVIGGNWKMNPTSLEEAISLANAVSKEYDGSKGEAVIFPPFPFLGPVKETIDGSSIHLGAQSIFFEDKGAYTGAVAASMVKSMGCTHVLAGHSERRSIFKDDDMAINRKVLKILEAGMIPVLCIGETKEEYDAKLVESVCAIQLAKDLAGVTAEQMKTIVIAYEPVWAIGTGLVCPADVAQSTHAYIRKKLGDMYSPEVAEEVRIQYGGSVTPDSVDELMSMPDIDGCLVGGASLLADSFVRILNYEEEA</sequence>
<keyword evidence="7 11" id="KW-0324">Glycolysis</keyword>
<dbReference type="PANTHER" id="PTHR21139:SF42">
    <property type="entry name" value="TRIOSEPHOSPHATE ISOMERASE"/>
    <property type="match status" value="1"/>
</dbReference>
<name>A0AAD7U9P5_9STRA</name>
<dbReference type="NCBIfam" id="TIGR00419">
    <property type="entry name" value="tim"/>
    <property type="match status" value="1"/>
</dbReference>
<dbReference type="PROSITE" id="PS51440">
    <property type="entry name" value="TIM_2"/>
    <property type="match status" value="1"/>
</dbReference>
<dbReference type="InterPro" id="IPR022896">
    <property type="entry name" value="TrioseP_Isoase_bac/euk"/>
</dbReference>
<reference evidence="13" key="1">
    <citation type="submission" date="2023-01" db="EMBL/GenBank/DDBJ databases">
        <title>Metagenome sequencing of chrysophaentin producing Chrysophaeum taylorii.</title>
        <authorList>
            <person name="Davison J."/>
            <person name="Bewley C."/>
        </authorList>
    </citation>
    <scope>NUCLEOTIDE SEQUENCE</scope>
    <source>
        <strain evidence="13">NIES-1699</strain>
    </source>
</reference>
<keyword evidence="12" id="KW-0732">Signal</keyword>
<comment type="caution">
    <text evidence="13">The sequence shown here is derived from an EMBL/GenBank/DDBJ whole genome shotgun (WGS) entry which is preliminary data.</text>
</comment>
<evidence type="ECO:0000256" key="2">
    <source>
        <dbReference type="ARBA" id="ARBA00004742"/>
    </source>
</evidence>
<keyword evidence="8 11" id="KW-0413">Isomerase</keyword>
<dbReference type="Pfam" id="PF00121">
    <property type="entry name" value="TIM"/>
    <property type="match status" value="1"/>
</dbReference>
<dbReference type="GO" id="GO:0006094">
    <property type="term" value="P:gluconeogenesis"/>
    <property type="evidence" value="ECO:0007669"/>
    <property type="project" value="UniProtKB-KW"/>
</dbReference>
<dbReference type="InterPro" id="IPR000652">
    <property type="entry name" value="Triosephosphate_isomerase"/>
</dbReference>
<evidence type="ECO:0000256" key="6">
    <source>
        <dbReference type="ARBA" id="ARBA00022490"/>
    </source>
</evidence>
<dbReference type="Gene3D" id="3.20.20.70">
    <property type="entry name" value="Aldolase class I"/>
    <property type="match status" value="1"/>
</dbReference>
<dbReference type="PROSITE" id="PS00171">
    <property type="entry name" value="TIM_1"/>
    <property type="match status" value="1"/>
</dbReference>